<keyword evidence="5" id="KW-1185">Reference proteome</keyword>
<dbReference type="EMBL" id="BQNB010018683">
    <property type="protein sequence ID" value="GJT77109.1"/>
    <property type="molecule type" value="Genomic_DNA"/>
</dbReference>
<evidence type="ECO:0000313" key="4">
    <source>
        <dbReference type="EMBL" id="GJT77109.1"/>
    </source>
</evidence>
<evidence type="ECO:0000313" key="5">
    <source>
        <dbReference type="Proteomes" id="UP001151760"/>
    </source>
</evidence>
<sequence>MRRTPFTLCGEGSVRFLQGPIEAIGQYGPGLKPPSYHELRVPLLQKEIDYTNGLLQNHKEEWKKHGCSIMSDACYASSYMHTADKLFDLLDDFIEEIREANVVQVVTDNGANYVAAGKLLEVKRPNLYWTPCAAHCIDLMLEDIGKIPKVDLVRAGKTRFATCYLNLKRIKELKDKLRSMFISEEWQSSKWSKETKGKKIAETVLDTHFWNNVSYILTAMGALVKVLRHVDGEQKPSMGYIYEAMNRAKKAIEEGFKFNSSKYQRINQIIDNRWESQLHRPLHVAGHLLNPEYFYDKPELEFNTEITTSLEVSRKEKSPAEWWTLFGSSAPNLQRFAIKVLSLTCSSCGCERNWSVFQQIHTKRRNRLEQKKLNDLVFVKYNQKLKARYDNRKTIDPICLDDVDESNEWLTGSNDAEGEFVFGEDEALTWGTVACASGVNEPMHYTRRNASASTSRTSTSRRLYDESD</sequence>
<proteinExistence type="predicted"/>
<reference evidence="4" key="1">
    <citation type="journal article" date="2022" name="Int. J. Mol. Sci.">
        <title>Draft Genome of Tanacetum Coccineum: Genomic Comparison of Closely Related Tanacetum-Family Plants.</title>
        <authorList>
            <person name="Yamashiro T."/>
            <person name="Shiraishi A."/>
            <person name="Nakayama K."/>
            <person name="Satake H."/>
        </authorList>
    </citation>
    <scope>NUCLEOTIDE SEQUENCE</scope>
</reference>
<comment type="caution">
    <text evidence="4">The sequence shown here is derived from an EMBL/GenBank/DDBJ whole genome shotgun (WGS) entry which is preliminary data.</text>
</comment>
<dbReference type="Proteomes" id="UP001151760">
    <property type="component" value="Unassembled WGS sequence"/>
</dbReference>
<dbReference type="PANTHER" id="PTHR32166">
    <property type="entry name" value="OSJNBA0013A04.12 PROTEIN"/>
    <property type="match status" value="1"/>
</dbReference>
<accession>A0ABQ5GNR0</accession>
<organism evidence="4 5">
    <name type="scientific">Tanacetum coccineum</name>
    <dbReference type="NCBI Taxonomy" id="301880"/>
    <lineage>
        <taxon>Eukaryota</taxon>
        <taxon>Viridiplantae</taxon>
        <taxon>Streptophyta</taxon>
        <taxon>Embryophyta</taxon>
        <taxon>Tracheophyta</taxon>
        <taxon>Spermatophyta</taxon>
        <taxon>Magnoliopsida</taxon>
        <taxon>eudicotyledons</taxon>
        <taxon>Gunneridae</taxon>
        <taxon>Pentapetalae</taxon>
        <taxon>asterids</taxon>
        <taxon>campanulids</taxon>
        <taxon>Asterales</taxon>
        <taxon>Asteraceae</taxon>
        <taxon>Asteroideae</taxon>
        <taxon>Anthemideae</taxon>
        <taxon>Anthemidinae</taxon>
        <taxon>Tanacetum</taxon>
    </lineage>
</organism>
<reference evidence="4" key="2">
    <citation type="submission" date="2022-01" db="EMBL/GenBank/DDBJ databases">
        <authorList>
            <person name="Yamashiro T."/>
            <person name="Shiraishi A."/>
            <person name="Satake H."/>
            <person name="Nakayama K."/>
        </authorList>
    </citation>
    <scope>NUCLEOTIDE SEQUENCE</scope>
</reference>
<gene>
    <name evidence="4" type="ORF">Tco_1043834</name>
</gene>
<evidence type="ECO:0000256" key="1">
    <source>
        <dbReference type="SAM" id="MobiDB-lite"/>
    </source>
</evidence>
<dbReference type="InterPro" id="IPR007021">
    <property type="entry name" value="DUF659"/>
</dbReference>
<evidence type="ECO:0000259" key="2">
    <source>
        <dbReference type="Pfam" id="PF04937"/>
    </source>
</evidence>
<evidence type="ECO:0000259" key="3">
    <source>
        <dbReference type="Pfam" id="PF05699"/>
    </source>
</evidence>
<dbReference type="PANTHER" id="PTHR32166:SF122">
    <property type="entry name" value="OS09G0499600 PROTEIN"/>
    <property type="match status" value="1"/>
</dbReference>
<protein>
    <submittedName>
        <fullName evidence="4">Uncharacterized protein</fullName>
    </submittedName>
</protein>
<feature type="region of interest" description="Disordered" evidence="1">
    <location>
        <begin position="448"/>
        <end position="468"/>
    </location>
</feature>
<dbReference type="Pfam" id="PF04937">
    <property type="entry name" value="DUF659"/>
    <property type="match status" value="1"/>
</dbReference>
<feature type="compositionally biased region" description="Low complexity" evidence="1">
    <location>
        <begin position="448"/>
        <end position="461"/>
    </location>
</feature>
<dbReference type="InterPro" id="IPR012337">
    <property type="entry name" value="RNaseH-like_sf"/>
</dbReference>
<feature type="domain" description="DUF659" evidence="2">
    <location>
        <begin position="73"/>
        <end position="151"/>
    </location>
</feature>
<name>A0ABQ5GNR0_9ASTR</name>
<dbReference type="SUPFAM" id="SSF53098">
    <property type="entry name" value="Ribonuclease H-like"/>
    <property type="match status" value="1"/>
</dbReference>
<feature type="domain" description="HAT C-terminal dimerisation" evidence="3">
    <location>
        <begin position="308"/>
        <end position="382"/>
    </location>
</feature>
<dbReference type="InterPro" id="IPR008906">
    <property type="entry name" value="HATC_C_dom"/>
</dbReference>
<dbReference type="Pfam" id="PF05699">
    <property type="entry name" value="Dimer_Tnp_hAT"/>
    <property type="match status" value="1"/>
</dbReference>